<evidence type="ECO:0000313" key="2">
    <source>
        <dbReference type="Proteomes" id="UP001638806"/>
    </source>
</evidence>
<organism evidence="1 2">
    <name type="scientific">Purpureocillium lilacinum</name>
    <name type="common">Paecilomyces lilacinus</name>
    <dbReference type="NCBI Taxonomy" id="33203"/>
    <lineage>
        <taxon>Eukaryota</taxon>
        <taxon>Fungi</taxon>
        <taxon>Dikarya</taxon>
        <taxon>Ascomycota</taxon>
        <taxon>Pezizomycotina</taxon>
        <taxon>Sordariomycetes</taxon>
        <taxon>Hypocreomycetidae</taxon>
        <taxon>Hypocreales</taxon>
        <taxon>Ophiocordycipitaceae</taxon>
        <taxon>Purpureocillium</taxon>
    </lineage>
</organism>
<comment type="caution">
    <text evidence="1">The sequence shown here is derived from an EMBL/GenBank/DDBJ whole genome shotgun (WGS) entry which is preliminary data.</text>
</comment>
<name>A0ACC4E4I6_PURLI</name>
<protein>
    <submittedName>
        <fullName evidence="1">Uncharacterized protein</fullName>
    </submittedName>
</protein>
<dbReference type="EMBL" id="JBGNUJ010000002">
    <property type="protein sequence ID" value="KAL3963547.1"/>
    <property type="molecule type" value="Genomic_DNA"/>
</dbReference>
<proteinExistence type="predicted"/>
<sequence>MTFSLTRWYWGVAALAGTEQNTSIEVQLVGVPTGTYFFGLEQLKSLVRSPTFLYVSSNDPAGPIPLLANTRLPLTETTSTRTSTGTLSSSDTPTQLTSQVNESTLTASLTTPAPSTAQAPSSTAAAAITATPTEAITTPDGQGSPQLSSGAKAGIAVGCVAAVVIALALAILFWRRRRRRTQALKVQGAYQSGYSQPTLSCAQGPVHVEDGPGGKAQELSGRSPPMSTPLHYRYGSQGPSTDRSDPHTPTQHLSYLSYLSAQSRSEVYEMSVPENQTRNSTIAAALTQSTATDTTTTAPTSQPPAGGADKTSTGTTTPGCWTSHSDQPSASPPLKCPGSSTNSSHLLPATTGAADSSQSRPRSYRRHRPSSRHDSSPRHQEAD</sequence>
<reference evidence="1" key="1">
    <citation type="submission" date="2024-12" db="EMBL/GenBank/DDBJ databases">
        <title>Comparative genomics and development of molecular markers within Purpureocillium lilacinum and among Purpureocillium species.</title>
        <authorList>
            <person name="Yeh Z.-Y."/>
            <person name="Ni N.-T."/>
            <person name="Lo P.-H."/>
            <person name="Mushyakhwo K."/>
            <person name="Lin C.-F."/>
            <person name="Nai Y.-S."/>
        </authorList>
    </citation>
    <scope>NUCLEOTIDE SEQUENCE</scope>
    <source>
        <strain evidence="1">NCHU-NPUST-175</strain>
    </source>
</reference>
<evidence type="ECO:0000313" key="1">
    <source>
        <dbReference type="EMBL" id="KAL3963547.1"/>
    </source>
</evidence>
<keyword evidence="2" id="KW-1185">Reference proteome</keyword>
<gene>
    <name evidence="1" type="ORF">ACCO45_000551</name>
</gene>
<accession>A0ACC4E4I6</accession>
<dbReference type="Proteomes" id="UP001638806">
    <property type="component" value="Unassembled WGS sequence"/>
</dbReference>